<evidence type="ECO:0000256" key="5">
    <source>
        <dbReference type="ARBA" id="ARBA00023288"/>
    </source>
</evidence>
<feature type="signal peptide" evidence="8">
    <location>
        <begin position="1"/>
        <end position="18"/>
    </location>
</feature>
<dbReference type="Proteomes" id="UP001193680">
    <property type="component" value="Unassembled WGS sequence"/>
</dbReference>
<evidence type="ECO:0000313" key="10">
    <source>
        <dbReference type="EMBL" id="MBF6058458.1"/>
    </source>
</evidence>
<keyword evidence="3 6" id="KW-0564">Palmitate</keyword>
<keyword evidence="5 6" id="KW-0449">Lipoprotein</keyword>
<dbReference type="InterPro" id="IPR019734">
    <property type="entry name" value="TPR_rpt"/>
</dbReference>
<evidence type="ECO:0000256" key="2">
    <source>
        <dbReference type="ARBA" id="ARBA00023136"/>
    </source>
</evidence>
<evidence type="ECO:0000256" key="1">
    <source>
        <dbReference type="ARBA" id="ARBA00022729"/>
    </source>
</evidence>
<accession>A0ABS0BXD5</accession>
<reference evidence="10 11" key="2">
    <citation type="submission" date="2020-11" db="EMBL/GenBank/DDBJ databases">
        <title>Sulfur oxidizing isolate from Hospital Hole Sinkhole.</title>
        <authorList>
            <person name="Scott K.M."/>
        </authorList>
    </citation>
    <scope>NUCLEOTIDE SEQUENCE [LARGE SCALE GENOMIC DNA]</scope>
    <source>
        <strain evidence="10 11">HH1</strain>
    </source>
</reference>
<evidence type="ECO:0000256" key="4">
    <source>
        <dbReference type="ARBA" id="ARBA00023237"/>
    </source>
</evidence>
<comment type="subunit">
    <text evidence="6">Part of the Bam complex.</text>
</comment>
<keyword evidence="1 6" id="KW-0732">Signal</keyword>
<dbReference type="InterPro" id="IPR039565">
    <property type="entry name" value="BamD-like"/>
</dbReference>
<dbReference type="PANTHER" id="PTHR37423">
    <property type="entry name" value="SOLUBLE LYTIC MUREIN TRANSGLYCOSYLASE-RELATED"/>
    <property type="match status" value="1"/>
</dbReference>
<dbReference type="PROSITE" id="PS50005">
    <property type="entry name" value="TPR"/>
    <property type="match status" value="1"/>
</dbReference>
<dbReference type="PANTHER" id="PTHR37423:SF1">
    <property type="entry name" value="OUTER MEMBRANE PROTEIN ASSEMBLY FACTOR BAMD"/>
    <property type="match status" value="1"/>
</dbReference>
<dbReference type="InterPro" id="IPR011990">
    <property type="entry name" value="TPR-like_helical_dom_sf"/>
</dbReference>
<evidence type="ECO:0000256" key="7">
    <source>
        <dbReference type="PROSITE-ProRule" id="PRU00339"/>
    </source>
</evidence>
<evidence type="ECO:0000256" key="8">
    <source>
        <dbReference type="SAM" id="SignalP"/>
    </source>
</evidence>
<dbReference type="InterPro" id="IPR017689">
    <property type="entry name" value="BamD"/>
</dbReference>
<evidence type="ECO:0000313" key="11">
    <source>
        <dbReference type="Proteomes" id="UP001193680"/>
    </source>
</evidence>
<dbReference type="CDD" id="cd15830">
    <property type="entry name" value="BamD"/>
    <property type="match status" value="1"/>
</dbReference>
<feature type="chain" id="PRO_5046464346" description="Outer membrane protein assembly factor BamD" evidence="8">
    <location>
        <begin position="19"/>
        <end position="250"/>
    </location>
</feature>
<name>A0ABS0BXD5_9GAMM</name>
<feature type="repeat" description="TPR" evidence="7">
    <location>
        <begin position="72"/>
        <end position="105"/>
    </location>
</feature>
<reference evidence="10 11" key="1">
    <citation type="submission" date="2020-06" db="EMBL/GenBank/DDBJ databases">
        <authorList>
            <person name="Scott K."/>
        </authorList>
    </citation>
    <scope>NUCLEOTIDE SEQUENCE [LARGE SCALE GENOMIC DNA]</scope>
    <source>
        <strain evidence="10 11">HH1</strain>
    </source>
</reference>
<keyword evidence="4 6" id="KW-0998">Cell outer membrane</keyword>
<keyword evidence="2 6" id="KW-0472">Membrane</keyword>
<dbReference type="EMBL" id="JACBGI020000018">
    <property type="protein sequence ID" value="MBF6058458.1"/>
    <property type="molecule type" value="Genomic_DNA"/>
</dbReference>
<evidence type="ECO:0000256" key="6">
    <source>
        <dbReference type="HAMAP-Rule" id="MF_00922"/>
    </source>
</evidence>
<keyword evidence="7" id="KW-0802">TPR repeat</keyword>
<dbReference type="SUPFAM" id="SSF48452">
    <property type="entry name" value="TPR-like"/>
    <property type="match status" value="1"/>
</dbReference>
<organism evidence="10 11">
    <name type="scientific">Thiomicrorhabdus heinhorstiae</name>
    <dbReference type="NCBI Taxonomy" id="2748010"/>
    <lineage>
        <taxon>Bacteria</taxon>
        <taxon>Pseudomonadati</taxon>
        <taxon>Pseudomonadota</taxon>
        <taxon>Gammaproteobacteria</taxon>
        <taxon>Thiotrichales</taxon>
        <taxon>Piscirickettsiaceae</taxon>
        <taxon>Thiomicrorhabdus</taxon>
    </lineage>
</organism>
<comment type="similarity">
    <text evidence="6">Belongs to the BamD family.</text>
</comment>
<protein>
    <recommendedName>
        <fullName evidence="6">Outer membrane protein assembly factor BamD</fullName>
    </recommendedName>
</protein>
<sequence>MKKTLLTALFITSFSLTGCSTLNSLIEKPDAEKSVEDFYSAATLAFKNKEWDVAIDNYEKLKAYFPYGSYAEQSYLELAYAYYKYDEPKSAIRELEEFIRLYPRHKEMPYAYYLRALAADSVTRSWLDKFITDPATRDKVSAENAYNFYSELINRFPQSRYATAASERLIALRNQMARNELKVARFYYSKQAFLASANRAEYILQNYPRAVVTAEALELLTDSYQKMGMDVNESHAREVYQLNQGRLQSN</sequence>
<dbReference type="Pfam" id="PF13525">
    <property type="entry name" value="YfiO"/>
    <property type="match status" value="1"/>
</dbReference>
<proteinExistence type="inferred from homology"/>
<dbReference type="PROSITE" id="PS51257">
    <property type="entry name" value="PROKAR_LIPOPROTEIN"/>
    <property type="match status" value="1"/>
</dbReference>
<evidence type="ECO:0000256" key="3">
    <source>
        <dbReference type="ARBA" id="ARBA00023139"/>
    </source>
</evidence>
<comment type="function">
    <text evidence="6">Part of the outer membrane protein assembly complex, which is involved in assembly and insertion of beta-barrel proteins into the outer membrane.</text>
</comment>
<evidence type="ECO:0000259" key="9">
    <source>
        <dbReference type="Pfam" id="PF13525"/>
    </source>
</evidence>
<comment type="subcellular location">
    <subcellularLocation>
        <location evidence="6">Cell outer membrane</location>
        <topology evidence="6">Lipid-anchor</topology>
    </subcellularLocation>
</comment>
<keyword evidence="11" id="KW-1185">Reference proteome</keyword>
<dbReference type="Gene3D" id="1.25.40.10">
    <property type="entry name" value="Tetratricopeptide repeat domain"/>
    <property type="match status" value="1"/>
</dbReference>
<feature type="domain" description="Outer membrane lipoprotein BamD-like" evidence="9">
    <location>
        <begin position="32"/>
        <end position="234"/>
    </location>
</feature>
<dbReference type="HAMAP" id="MF_00922">
    <property type="entry name" value="OM_assembly_BamD"/>
    <property type="match status" value="1"/>
</dbReference>
<dbReference type="RefSeq" id="WP_185978601.1">
    <property type="nucleotide sequence ID" value="NZ_JACBGI020000018.1"/>
</dbReference>
<dbReference type="NCBIfam" id="TIGR03302">
    <property type="entry name" value="OM_YfiO"/>
    <property type="match status" value="1"/>
</dbReference>
<comment type="caution">
    <text evidence="10">The sequence shown here is derived from an EMBL/GenBank/DDBJ whole genome shotgun (WGS) entry which is preliminary data.</text>
</comment>
<gene>
    <name evidence="6" type="primary">bamD</name>
    <name evidence="10" type="ORF">H8792_008900</name>
</gene>